<organism evidence="2 3">
    <name type="scientific">Rehmannia glutinosa</name>
    <name type="common">Chinese foxglove</name>
    <dbReference type="NCBI Taxonomy" id="99300"/>
    <lineage>
        <taxon>Eukaryota</taxon>
        <taxon>Viridiplantae</taxon>
        <taxon>Streptophyta</taxon>
        <taxon>Embryophyta</taxon>
        <taxon>Tracheophyta</taxon>
        <taxon>Spermatophyta</taxon>
        <taxon>Magnoliopsida</taxon>
        <taxon>eudicotyledons</taxon>
        <taxon>Gunneridae</taxon>
        <taxon>Pentapetalae</taxon>
        <taxon>asterids</taxon>
        <taxon>lamiids</taxon>
        <taxon>Lamiales</taxon>
        <taxon>Orobanchaceae</taxon>
        <taxon>Rehmannieae</taxon>
        <taxon>Rehmannia</taxon>
    </lineage>
</organism>
<dbReference type="EMBL" id="JABTTQ020000003">
    <property type="protein sequence ID" value="KAK6160424.1"/>
    <property type="molecule type" value="Genomic_DNA"/>
</dbReference>
<evidence type="ECO:0000259" key="1">
    <source>
        <dbReference type="PROSITE" id="PS50878"/>
    </source>
</evidence>
<feature type="domain" description="Reverse transcriptase" evidence="1">
    <location>
        <begin position="128"/>
        <end position="310"/>
    </location>
</feature>
<dbReference type="PANTHER" id="PTHR46890">
    <property type="entry name" value="NON-LTR RETROLELEMENT REVERSE TRANSCRIPTASE-LIKE PROTEIN-RELATED"/>
    <property type="match status" value="1"/>
</dbReference>
<sequence>MQHGQIIKRTLGYPNEIHTMLKSLQVYHVIVYKLKIWNNGLDGHITDYFSELFTSQGTAVEGIISCVHKKITSEQNEVLMEPFKEEEIKRALFSMHPDKSPGPDGLNPAFFQNFWDLSGNNFTNACLYFLRNCSFPEGFNDTIIIQIPKKDNPEFIIDMRPIGLCNIAYKVISKVLANRLKRVLSSVISESQSAFVPNQLISDNILVAFEINHYLKRKRQGETRIAALKIDMSKAYDRIEWSFLRGILLKLGFHCAWVDLIMLCVSTVQYKVTHGDFKSKQIIPSRGLRQGGPLSPYLFILCAKGLSEIL</sequence>
<name>A0ABR0XMN7_REHGL</name>
<dbReference type="PANTHER" id="PTHR46890:SF48">
    <property type="entry name" value="RNA-DIRECTED DNA POLYMERASE"/>
    <property type="match status" value="1"/>
</dbReference>
<dbReference type="PROSITE" id="PS50878">
    <property type="entry name" value="RT_POL"/>
    <property type="match status" value="1"/>
</dbReference>
<dbReference type="InterPro" id="IPR000477">
    <property type="entry name" value="RT_dom"/>
</dbReference>
<dbReference type="Proteomes" id="UP001318860">
    <property type="component" value="Unassembled WGS sequence"/>
</dbReference>
<dbReference type="InterPro" id="IPR052343">
    <property type="entry name" value="Retrotransposon-Effector_Assoc"/>
</dbReference>
<protein>
    <recommendedName>
        <fullName evidence="1">Reverse transcriptase domain-containing protein</fullName>
    </recommendedName>
</protein>
<evidence type="ECO:0000313" key="2">
    <source>
        <dbReference type="EMBL" id="KAK6160424.1"/>
    </source>
</evidence>
<evidence type="ECO:0000313" key="3">
    <source>
        <dbReference type="Proteomes" id="UP001318860"/>
    </source>
</evidence>
<accession>A0ABR0XMN7</accession>
<dbReference type="InterPro" id="IPR043502">
    <property type="entry name" value="DNA/RNA_pol_sf"/>
</dbReference>
<gene>
    <name evidence="2" type="ORF">DH2020_003805</name>
</gene>
<dbReference type="SUPFAM" id="SSF56672">
    <property type="entry name" value="DNA/RNA polymerases"/>
    <property type="match status" value="1"/>
</dbReference>
<keyword evidence="3" id="KW-1185">Reference proteome</keyword>
<reference evidence="2 3" key="1">
    <citation type="journal article" date="2021" name="Comput. Struct. Biotechnol. J.">
        <title>De novo genome assembly of the potent medicinal plant Rehmannia glutinosa using nanopore technology.</title>
        <authorList>
            <person name="Ma L."/>
            <person name="Dong C."/>
            <person name="Song C."/>
            <person name="Wang X."/>
            <person name="Zheng X."/>
            <person name="Niu Y."/>
            <person name="Chen S."/>
            <person name="Feng W."/>
        </authorList>
    </citation>
    <scope>NUCLEOTIDE SEQUENCE [LARGE SCALE GENOMIC DNA]</scope>
    <source>
        <strain evidence="2">DH-2019</strain>
    </source>
</reference>
<comment type="caution">
    <text evidence="2">The sequence shown here is derived from an EMBL/GenBank/DDBJ whole genome shotgun (WGS) entry which is preliminary data.</text>
</comment>
<dbReference type="CDD" id="cd01650">
    <property type="entry name" value="RT_nLTR_like"/>
    <property type="match status" value="1"/>
</dbReference>
<dbReference type="Pfam" id="PF00078">
    <property type="entry name" value="RVT_1"/>
    <property type="match status" value="1"/>
</dbReference>
<proteinExistence type="predicted"/>